<organism evidence="7 8">
    <name type="scientific">Cyclotella cryptica</name>
    <dbReference type="NCBI Taxonomy" id="29204"/>
    <lineage>
        <taxon>Eukaryota</taxon>
        <taxon>Sar</taxon>
        <taxon>Stramenopiles</taxon>
        <taxon>Ochrophyta</taxon>
        <taxon>Bacillariophyta</taxon>
        <taxon>Coscinodiscophyceae</taxon>
        <taxon>Thalassiosirophycidae</taxon>
        <taxon>Stephanodiscales</taxon>
        <taxon>Stephanodiscaceae</taxon>
        <taxon>Cyclotella</taxon>
    </lineage>
</organism>
<feature type="compositionally biased region" description="Basic and acidic residues" evidence="5">
    <location>
        <begin position="677"/>
        <end position="688"/>
    </location>
</feature>
<feature type="compositionally biased region" description="Low complexity" evidence="5">
    <location>
        <begin position="885"/>
        <end position="911"/>
    </location>
</feature>
<feature type="compositionally biased region" description="Polar residues" evidence="5">
    <location>
        <begin position="17"/>
        <end position="35"/>
    </location>
</feature>
<feature type="region of interest" description="Disordered" evidence="5">
    <location>
        <begin position="483"/>
        <end position="505"/>
    </location>
</feature>
<evidence type="ECO:0000256" key="1">
    <source>
        <dbReference type="ARBA" id="ARBA00022723"/>
    </source>
</evidence>
<feature type="compositionally biased region" description="Polar residues" evidence="5">
    <location>
        <begin position="1496"/>
        <end position="1511"/>
    </location>
</feature>
<feature type="zinc finger region" description="C3H1-type" evidence="4">
    <location>
        <begin position="91"/>
        <end position="118"/>
    </location>
</feature>
<feature type="compositionally biased region" description="Low complexity" evidence="5">
    <location>
        <begin position="1335"/>
        <end position="1346"/>
    </location>
</feature>
<dbReference type="Pfam" id="PF00642">
    <property type="entry name" value="zf-CCCH"/>
    <property type="match status" value="1"/>
</dbReference>
<keyword evidence="1 4" id="KW-0479">Metal-binding</keyword>
<gene>
    <name evidence="7" type="ORF">HJC23_009997</name>
</gene>
<keyword evidence="8" id="KW-1185">Reference proteome</keyword>
<dbReference type="PANTHER" id="PTHR15725">
    <property type="entry name" value="ZN-FINGER, C-X8-C-X5-C-X3-H TYPE-CONTAINING"/>
    <property type="match status" value="1"/>
</dbReference>
<dbReference type="SUPFAM" id="SSF90229">
    <property type="entry name" value="CCCH zinc finger"/>
    <property type="match status" value="3"/>
</dbReference>
<evidence type="ECO:0000259" key="6">
    <source>
        <dbReference type="PROSITE" id="PS50103"/>
    </source>
</evidence>
<dbReference type="Gene3D" id="3.30.1370.210">
    <property type="match status" value="1"/>
</dbReference>
<feature type="region of interest" description="Disordered" evidence="5">
    <location>
        <begin position="410"/>
        <end position="446"/>
    </location>
</feature>
<feature type="region of interest" description="Disordered" evidence="5">
    <location>
        <begin position="651"/>
        <end position="690"/>
    </location>
</feature>
<feature type="compositionally biased region" description="Polar residues" evidence="5">
    <location>
        <begin position="1520"/>
        <end position="1532"/>
    </location>
</feature>
<feature type="compositionally biased region" description="Polar residues" evidence="5">
    <location>
        <begin position="787"/>
        <end position="809"/>
    </location>
</feature>
<evidence type="ECO:0000256" key="3">
    <source>
        <dbReference type="ARBA" id="ARBA00022833"/>
    </source>
</evidence>
<feature type="domain" description="C3H1-type" evidence="6">
    <location>
        <begin position="136"/>
        <end position="163"/>
    </location>
</feature>
<keyword evidence="3 4" id="KW-0862">Zinc</keyword>
<dbReference type="GO" id="GO:0008270">
    <property type="term" value="F:zinc ion binding"/>
    <property type="evidence" value="ECO:0007669"/>
    <property type="project" value="UniProtKB-KW"/>
</dbReference>
<feature type="region of interest" description="Disordered" evidence="5">
    <location>
        <begin position="1019"/>
        <end position="1079"/>
    </location>
</feature>
<feature type="compositionally biased region" description="Basic and acidic residues" evidence="5">
    <location>
        <begin position="1056"/>
        <end position="1068"/>
    </location>
</feature>
<dbReference type="SMART" id="SM00356">
    <property type="entry name" value="ZnF_C3H1"/>
    <property type="match status" value="3"/>
</dbReference>
<feature type="compositionally biased region" description="Polar residues" evidence="5">
    <location>
        <begin position="1303"/>
        <end position="1317"/>
    </location>
</feature>
<dbReference type="Pfam" id="PF14608">
    <property type="entry name" value="zf-CCCH_2"/>
    <property type="match status" value="2"/>
</dbReference>
<feature type="compositionally biased region" description="Low complexity" evidence="5">
    <location>
        <begin position="821"/>
        <end position="831"/>
    </location>
</feature>
<feature type="compositionally biased region" description="Low complexity" evidence="5">
    <location>
        <begin position="1444"/>
        <end position="1460"/>
    </location>
</feature>
<feature type="compositionally biased region" description="Basic and acidic residues" evidence="5">
    <location>
        <begin position="381"/>
        <end position="390"/>
    </location>
</feature>
<feature type="compositionally biased region" description="Polar residues" evidence="5">
    <location>
        <begin position="1022"/>
        <end position="1055"/>
    </location>
</feature>
<evidence type="ECO:0000256" key="5">
    <source>
        <dbReference type="SAM" id="MobiDB-lite"/>
    </source>
</evidence>
<feature type="region of interest" description="Disordered" evidence="5">
    <location>
        <begin position="360"/>
        <end position="395"/>
    </location>
</feature>
<feature type="region of interest" description="Disordered" evidence="5">
    <location>
        <begin position="313"/>
        <end position="335"/>
    </location>
</feature>
<feature type="compositionally biased region" description="Polar residues" evidence="5">
    <location>
        <begin position="1347"/>
        <end position="1357"/>
    </location>
</feature>
<evidence type="ECO:0000256" key="2">
    <source>
        <dbReference type="ARBA" id="ARBA00022771"/>
    </source>
</evidence>
<feature type="region of interest" description="Disordered" evidence="5">
    <location>
        <begin position="730"/>
        <end position="831"/>
    </location>
</feature>
<feature type="domain" description="C3H1-type" evidence="6">
    <location>
        <begin position="91"/>
        <end position="118"/>
    </location>
</feature>
<feature type="region of interest" description="Disordered" evidence="5">
    <location>
        <begin position="1439"/>
        <end position="1571"/>
    </location>
</feature>
<feature type="compositionally biased region" description="Low complexity" evidence="5">
    <location>
        <begin position="1411"/>
        <end position="1427"/>
    </location>
</feature>
<sequence length="1571" mass="164559">MSSLAAALANIQAASPTSLSTSNSHRGSFRGQESVSRQSSFSSRQSSFGYTGVRGSNNSNICKYYRQGRCTRGSSCPFRHEQSNISSSSGRASQSVCKFYLKGNCQRGSLCAFRHEKNDDDISVISMGSGVLLQSSASRPVCKYYAKGYCSRGNSCNFLHQTASTNSVRVSNTLLGDSSSRLHQTPSAPREKPTIEAIRARAAKAKAAEDSTLPLSAYLSDPTQNEDNVLVIGNQLEEVKISAVETPTTVTSSLTKAAASQHNNARQQTALMNSYSSTNSINSYNRTHSSIQSADFLQNSITDGAILGKVTGTGSTLCHENPRLKDSESDPSMYPKQKYSENVNIAGSIPETHEKAHVSLLDQTSPSSSLTNNNPTSFEYPPDKGNDVKPHANTNVKTPVLASPEQQLTPLHTSPNQAVSPSSIAKPAELTKVRTREEESNLEDSPLLASVTTMMASSFQNTLSSEKATGDSQTAQSLFDSGAATRGTHRPQGLSNEKEAAVSTPSPDAYIQQNVENHEITLHSMAASKSLSPESITNKQGDGQGVAAKNLLSESSPAVKMSSLAKATLSSITPGNTSRLLLSAASSKYESDVSRPYNDSTEGQLEIMSPVVALEVSCAPMNSHLKKESDGPSESVYRLYSTVAANTKSSSLSKASLSPATPPSIPRSSLAAAAKYRSREPTHSKDSTQKMTVQALKPLMMKVESDLGSSSSGAVSSEVQPKIKTSSLAKASLPSATPPNHLRSSLAAAAAAGGGGGSKYGSSERSPSRDSMMSSLEPFMKTEGASIPTNASRTVSSEVFPNEKPSSLVKTALPTVTPPNSSRSSLAAAASNYGSRELPYAGASSQKSTVAPMKPFSEAESDVGSVFSAAESLAVPLDVPSNVNTSSLSKASLSSATPSNTSRSSLSAAASKNRPRELLPNGTAKDSTISSLNRFMKTEGSSLSSAASRALLSGASSAVTSSSLAKGSLSTAPPIRSSLAAAASKVGYRDQDSSLSSLTHFGGTKGLPPSILSARTVPAEVPSNTKTSSLAKASLPKNSTNKSTVGSSYSMVTSRTAKERDSRTEPVIRPDPSLSTITPIATFSGTSSLDNVTETSKLSLPSFVAEEQRDIDSQALEEKHLQPSSSQDTSEHELSLPSTVFTKSSLPAVTSHLNATSSNTELAPSAESLTMTAMVPKLIAPSSLRNPAVSSSLSLEAGLENMKGAAKSEHLAYTVTSSFAESSFVAGVCLSSDGPLLCRKETQAEVYNSSNPILEPRGPKASAKASSSSASYLTAASEQSSPRTMASGTKSSLSAASRDENTKASSSHEVARTTRNSCLEAKAEHRGPKTGDRPSSCSSSLLAAASKQRSPHSSSLQRAFKGSKSSYQTSSSKVSAKAAASHAWSFKLDTPVHSSSAQSQQVFPTAKDQSTRSSASTRSSNTKVSSAIAAWESNKVASIDNYDSSTKSSPRWTSSTRSQSGKYSLSIATKTDAYSIGNSSSTKVNDSRPPKGKVTSLVSALNSRSTTQSHHPSLAAAKAESQSLTDSNNPDNQLKALLGISDPSKSSDVTPKTKKKEPMKRWGDESDTDSD</sequence>
<evidence type="ECO:0000313" key="7">
    <source>
        <dbReference type="EMBL" id="KAL3796697.1"/>
    </source>
</evidence>
<feature type="compositionally biased region" description="Low complexity" evidence="5">
    <location>
        <begin position="36"/>
        <end position="46"/>
    </location>
</feature>
<feature type="compositionally biased region" description="Polar residues" evidence="5">
    <location>
        <begin position="410"/>
        <end position="423"/>
    </location>
</feature>
<accession>A0ABD3Q9E7</accession>
<feature type="region of interest" description="Disordered" evidence="5">
    <location>
        <begin position="1273"/>
        <end position="1374"/>
    </location>
</feature>
<keyword evidence="2 4" id="KW-0863">Zinc-finger</keyword>
<evidence type="ECO:0000313" key="8">
    <source>
        <dbReference type="Proteomes" id="UP001516023"/>
    </source>
</evidence>
<feature type="compositionally biased region" description="Low complexity" evidence="5">
    <location>
        <begin position="1362"/>
        <end position="1374"/>
    </location>
</feature>
<feature type="region of interest" description="Disordered" evidence="5">
    <location>
        <begin position="1395"/>
        <end position="1427"/>
    </location>
</feature>
<proteinExistence type="predicted"/>
<feature type="compositionally biased region" description="Basic and acidic residues" evidence="5">
    <location>
        <begin position="1321"/>
        <end position="1332"/>
    </location>
</feature>
<reference evidence="7 8" key="1">
    <citation type="journal article" date="2020" name="G3 (Bethesda)">
        <title>Improved Reference Genome for Cyclotella cryptica CCMP332, a Model for Cell Wall Morphogenesis, Salinity Adaptation, and Lipid Production in Diatoms (Bacillariophyta).</title>
        <authorList>
            <person name="Roberts W.R."/>
            <person name="Downey K.M."/>
            <person name="Ruck E.C."/>
            <person name="Traller J.C."/>
            <person name="Alverson A.J."/>
        </authorList>
    </citation>
    <scope>NUCLEOTIDE SEQUENCE [LARGE SCALE GENOMIC DNA]</scope>
    <source>
        <strain evidence="7 8">CCMP332</strain>
    </source>
</reference>
<feature type="compositionally biased region" description="Polar residues" evidence="5">
    <location>
        <begin position="1278"/>
        <end position="1295"/>
    </location>
</feature>
<evidence type="ECO:0000256" key="4">
    <source>
        <dbReference type="PROSITE-ProRule" id="PRU00723"/>
    </source>
</evidence>
<dbReference type="PANTHER" id="PTHR15725:SF14">
    <property type="entry name" value="ZINC FINGER CCCH DOMAIN-CONTAINING PROTEIN 11A"/>
    <property type="match status" value="1"/>
</dbReference>
<feature type="region of interest" description="Disordered" evidence="5">
    <location>
        <begin position="879"/>
        <end position="928"/>
    </location>
</feature>
<dbReference type="Proteomes" id="UP001516023">
    <property type="component" value="Unassembled WGS sequence"/>
</dbReference>
<dbReference type="EMBL" id="JABMIG020000061">
    <property type="protein sequence ID" value="KAL3796697.1"/>
    <property type="molecule type" value="Genomic_DNA"/>
</dbReference>
<feature type="region of interest" description="Disordered" evidence="5">
    <location>
        <begin position="838"/>
        <end position="857"/>
    </location>
</feature>
<feature type="compositionally biased region" description="Low complexity" evidence="5">
    <location>
        <begin position="364"/>
        <end position="377"/>
    </location>
</feature>
<protein>
    <recommendedName>
        <fullName evidence="6">C3H1-type domain-containing protein</fullName>
    </recommendedName>
</protein>
<dbReference type="InterPro" id="IPR000571">
    <property type="entry name" value="Znf_CCCH"/>
</dbReference>
<feature type="zinc finger region" description="C3H1-type" evidence="4">
    <location>
        <begin position="136"/>
        <end position="163"/>
    </location>
</feature>
<name>A0ABD3Q9E7_9STRA</name>
<dbReference type="PROSITE" id="PS50103">
    <property type="entry name" value="ZF_C3H1"/>
    <property type="match status" value="3"/>
</dbReference>
<feature type="zinc finger region" description="C3H1-type" evidence="4">
    <location>
        <begin position="56"/>
        <end position="83"/>
    </location>
</feature>
<feature type="region of interest" description="Disordered" evidence="5">
    <location>
        <begin position="17"/>
        <end position="46"/>
    </location>
</feature>
<feature type="compositionally biased region" description="Basic and acidic residues" evidence="5">
    <location>
        <begin position="429"/>
        <end position="439"/>
    </location>
</feature>
<comment type="caution">
    <text evidence="7">The sequence shown here is derived from an EMBL/GenBank/DDBJ whole genome shotgun (WGS) entry which is preliminary data.</text>
</comment>
<dbReference type="Gene3D" id="4.10.1000.10">
    <property type="entry name" value="Zinc finger, CCCH-type"/>
    <property type="match status" value="1"/>
</dbReference>
<dbReference type="InterPro" id="IPR036855">
    <property type="entry name" value="Znf_CCCH_sf"/>
</dbReference>
<feature type="domain" description="C3H1-type" evidence="6">
    <location>
        <begin position="56"/>
        <end position="83"/>
    </location>
</feature>